<sequence length="269" mass="31270">MHHYSLENQVVIQPKLKSEEYFNTLQDSLTNGGELSEFEYKKILKDLNNDKSSTAICAIGYAHAMMGNNDDAINWFESFSPFTELVTLKAYGSLLKILGRNRDLINLTLNHTDSFKDIWFSWMSMEYYYIIGDVSNSARKAREFLSMLPENKNKERAEYSISQQLDSLSRVYKSGYCTPEQFKMVSDLTLDILDKYHYPLRYVELFYYEGEGASYEIGIFLDNDDFKTLSNLNDELIKRMIKIKELDTCEVTPCFSEGGMSNWRYIHGA</sequence>
<proteinExistence type="predicted"/>
<reference evidence="1 2" key="1">
    <citation type="submission" date="2017-05" db="EMBL/GenBank/DDBJ databases">
        <title>Whole genome sequencing of Yersinia kristensenii.</title>
        <authorList>
            <person name="Campioni F."/>
        </authorList>
    </citation>
    <scope>NUCLEOTIDE SEQUENCE [LARGE SCALE GENOMIC DNA]</scope>
    <source>
        <strain evidence="1 2">CFSAN060538</strain>
    </source>
</reference>
<keyword evidence="2" id="KW-1185">Reference proteome</keyword>
<evidence type="ECO:0008006" key="3">
    <source>
        <dbReference type="Google" id="ProtNLM"/>
    </source>
</evidence>
<evidence type="ECO:0000313" key="1">
    <source>
        <dbReference type="EMBL" id="OVZ81076.1"/>
    </source>
</evidence>
<gene>
    <name evidence="1" type="ORF">CBW52_08205</name>
</gene>
<evidence type="ECO:0000313" key="2">
    <source>
        <dbReference type="Proteomes" id="UP000195840"/>
    </source>
</evidence>
<name>A0AB73NY69_YERKR</name>
<dbReference type="Proteomes" id="UP000195840">
    <property type="component" value="Unassembled WGS sequence"/>
</dbReference>
<comment type="caution">
    <text evidence="1">The sequence shown here is derived from an EMBL/GenBank/DDBJ whole genome shotgun (WGS) entry which is preliminary data.</text>
</comment>
<dbReference type="EMBL" id="NHOG01000009">
    <property type="protein sequence ID" value="OVZ81076.1"/>
    <property type="molecule type" value="Genomic_DNA"/>
</dbReference>
<accession>A0AB73NY69</accession>
<protein>
    <recommendedName>
        <fullName evidence="3">Tetratricopeptide repeat protein</fullName>
    </recommendedName>
</protein>
<organism evidence="1 2">
    <name type="scientific">Yersinia kristensenii</name>
    <dbReference type="NCBI Taxonomy" id="28152"/>
    <lineage>
        <taxon>Bacteria</taxon>
        <taxon>Pseudomonadati</taxon>
        <taxon>Pseudomonadota</taxon>
        <taxon>Gammaproteobacteria</taxon>
        <taxon>Enterobacterales</taxon>
        <taxon>Yersiniaceae</taxon>
        <taxon>Yersinia</taxon>
    </lineage>
</organism>
<dbReference type="AlphaFoldDB" id="A0AB73NY69"/>